<reference evidence="2 3" key="1">
    <citation type="journal article" date="2018" name="Aquat. Microb. Ecol.">
        <title>Gammaproteobacterial methanotrophs dominate.</title>
        <authorList>
            <person name="Rissanen A.J."/>
            <person name="Saarenheimo J."/>
            <person name="Tiirola M."/>
            <person name="Peura S."/>
            <person name="Aalto S.L."/>
            <person name="Karvinen A."/>
            <person name="Nykanen H."/>
        </authorList>
    </citation>
    <scope>NUCLEOTIDE SEQUENCE [LARGE SCALE GENOMIC DNA]</scope>
    <source>
        <strain evidence="2">AMbin10</strain>
    </source>
</reference>
<feature type="non-terminal residue" evidence="2">
    <location>
        <position position="1"/>
    </location>
</feature>
<feature type="transmembrane region" description="Helical" evidence="1">
    <location>
        <begin position="74"/>
        <end position="96"/>
    </location>
</feature>
<accession>A0A2W4RGT7</accession>
<organism evidence="2 3">
    <name type="scientific">Candidatus Methylumidiphilus alinenensis</name>
    <dbReference type="NCBI Taxonomy" id="2202197"/>
    <lineage>
        <taxon>Bacteria</taxon>
        <taxon>Pseudomonadati</taxon>
        <taxon>Pseudomonadota</taxon>
        <taxon>Gammaproteobacteria</taxon>
        <taxon>Methylococcales</taxon>
        <taxon>Candidatus Methylumidiphilus</taxon>
    </lineage>
</organism>
<evidence type="ECO:0000313" key="2">
    <source>
        <dbReference type="EMBL" id="PZN83195.1"/>
    </source>
</evidence>
<keyword evidence="1" id="KW-0812">Transmembrane</keyword>
<keyword evidence="1" id="KW-1133">Transmembrane helix</keyword>
<gene>
    <name evidence="2" type="ORF">DM484_04925</name>
</gene>
<protein>
    <submittedName>
        <fullName evidence="2">Uncharacterized protein</fullName>
    </submittedName>
</protein>
<sequence>TGGSFFVAACPTVGATGTTLAPTAGATEGGFPAIGAADAGSTTDLDAVGGFADALETAALVSVVGFTPLDSLTAMAFGSLACFVGKVLLVLVIWIFSANKLD</sequence>
<evidence type="ECO:0000313" key="3">
    <source>
        <dbReference type="Proteomes" id="UP000249396"/>
    </source>
</evidence>
<comment type="caution">
    <text evidence="2">The sequence shown here is derived from an EMBL/GenBank/DDBJ whole genome shotgun (WGS) entry which is preliminary data.</text>
</comment>
<dbReference type="EMBL" id="QJPH01000191">
    <property type="protein sequence ID" value="PZN83195.1"/>
    <property type="molecule type" value="Genomic_DNA"/>
</dbReference>
<evidence type="ECO:0000256" key="1">
    <source>
        <dbReference type="SAM" id="Phobius"/>
    </source>
</evidence>
<keyword evidence="1" id="KW-0472">Membrane</keyword>
<dbReference type="Proteomes" id="UP000249396">
    <property type="component" value="Unassembled WGS sequence"/>
</dbReference>
<name>A0A2W4RGT7_9GAMM</name>
<dbReference type="AlphaFoldDB" id="A0A2W4RGT7"/>
<proteinExistence type="predicted"/>